<keyword evidence="2" id="KW-1185">Reference proteome</keyword>
<dbReference type="KEGG" id="ftj:FTUN_7767"/>
<reference evidence="2" key="1">
    <citation type="submission" date="2020-05" db="EMBL/GenBank/DDBJ databases">
        <title>Frigoriglobus tundricola gen. nov., sp. nov., a psychrotolerant cellulolytic planctomycete of the family Gemmataceae with two divergent copies of 16S rRNA gene.</title>
        <authorList>
            <person name="Kulichevskaya I.S."/>
            <person name="Ivanova A.A."/>
            <person name="Naumoff D.G."/>
            <person name="Beletsky A.V."/>
            <person name="Rijpstra W.I.C."/>
            <person name="Sinninghe Damste J.S."/>
            <person name="Mardanov A.V."/>
            <person name="Ravin N.V."/>
            <person name="Dedysh S.N."/>
        </authorList>
    </citation>
    <scope>NUCLEOTIDE SEQUENCE [LARGE SCALE GENOMIC DNA]</scope>
    <source>
        <strain evidence="2">PL17</strain>
    </source>
</reference>
<dbReference type="InterPro" id="IPR011604">
    <property type="entry name" value="PDDEXK-like_dom_sf"/>
</dbReference>
<name>A0A6M5Z4J9_9BACT</name>
<dbReference type="NCBIfam" id="TIGR04256">
    <property type="entry name" value="GxxExxY"/>
    <property type="match status" value="1"/>
</dbReference>
<dbReference type="EMBL" id="CP053452">
    <property type="protein sequence ID" value="QJX00143.1"/>
    <property type="molecule type" value="Genomic_DNA"/>
</dbReference>
<sequence length="136" mass="15325">MSCGPAYTEDAKGAADDLSRKIIGAAIEVHRYLGPGLLENAYEECLCRELTVRGIPFQRQFPVKIEYKGITVGAAFRIDLLVNDLVIIELKSVEKLEPIHDAQLLTYLRLYKRWLGLLINFNVPVLKDGVQRRVLG</sequence>
<organism evidence="1 2">
    <name type="scientific">Frigoriglobus tundricola</name>
    <dbReference type="NCBI Taxonomy" id="2774151"/>
    <lineage>
        <taxon>Bacteria</taxon>
        <taxon>Pseudomonadati</taxon>
        <taxon>Planctomycetota</taxon>
        <taxon>Planctomycetia</taxon>
        <taxon>Gemmatales</taxon>
        <taxon>Gemmataceae</taxon>
        <taxon>Frigoriglobus</taxon>
    </lineage>
</organism>
<dbReference type="Gene3D" id="3.90.320.10">
    <property type="match status" value="1"/>
</dbReference>
<evidence type="ECO:0000313" key="2">
    <source>
        <dbReference type="Proteomes" id="UP000503447"/>
    </source>
</evidence>
<accession>A0A6M5Z4J9</accession>
<evidence type="ECO:0008006" key="3">
    <source>
        <dbReference type="Google" id="ProtNLM"/>
    </source>
</evidence>
<dbReference type="AlphaFoldDB" id="A0A6M5Z4J9"/>
<protein>
    <recommendedName>
        <fullName evidence="3">GxxExxY protein</fullName>
    </recommendedName>
</protein>
<proteinExistence type="predicted"/>
<dbReference type="RefSeq" id="WP_171476242.1">
    <property type="nucleotide sequence ID" value="NZ_CP053452.2"/>
</dbReference>
<evidence type="ECO:0000313" key="1">
    <source>
        <dbReference type="EMBL" id="QJX00143.1"/>
    </source>
</evidence>
<gene>
    <name evidence="1" type="ORF">FTUN_7767</name>
</gene>
<dbReference type="InterPro" id="IPR026350">
    <property type="entry name" value="GxxExxY"/>
</dbReference>
<dbReference type="Pfam" id="PF13366">
    <property type="entry name" value="PDDEXK_3"/>
    <property type="match status" value="1"/>
</dbReference>
<dbReference type="Proteomes" id="UP000503447">
    <property type="component" value="Chromosome"/>
</dbReference>